<dbReference type="Pfam" id="PF00668">
    <property type="entry name" value="Condensation"/>
    <property type="match status" value="2"/>
</dbReference>
<dbReference type="SUPFAM" id="SSF47336">
    <property type="entry name" value="ACP-like"/>
    <property type="match status" value="2"/>
</dbReference>
<organism evidence="10 11">
    <name type="scientific">Penicillium brevicompactum</name>
    <dbReference type="NCBI Taxonomy" id="5074"/>
    <lineage>
        <taxon>Eukaryota</taxon>
        <taxon>Fungi</taxon>
        <taxon>Dikarya</taxon>
        <taxon>Ascomycota</taxon>
        <taxon>Pezizomycotina</taxon>
        <taxon>Eurotiomycetes</taxon>
        <taxon>Eurotiomycetidae</taxon>
        <taxon>Eurotiales</taxon>
        <taxon>Aspergillaceae</taxon>
        <taxon>Penicillium</taxon>
    </lineage>
</organism>
<evidence type="ECO:0000256" key="7">
    <source>
        <dbReference type="ARBA" id="ARBA00029454"/>
    </source>
</evidence>
<keyword evidence="5" id="KW-0274">FAD</keyword>
<dbReference type="Pfam" id="PF00501">
    <property type="entry name" value="AMP-binding"/>
    <property type="match status" value="2"/>
</dbReference>
<evidence type="ECO:0000313" key="10">
    <source>
        <dbReference type="EMBL" id="KAJ5339117.1"/>
    </source>
</evidence>
<keyword evidence="8" id="KW-0812">Transmembrane</keyword>
<dbReference type="CDD" id="cd05918">
    <property type="entry name" value="A_NRPS_SidN3_like"/>
    <property type="match status" value="2"/>
</dbReference>
<keyword evidence="1" id="KW-0596">Phosphopantetheine</keyword>
<dbReference type="PROSITE" id="PS00455">
    <property type="entry name" value="AMP_BINDING"/>
    <property type="match status" value="2"/>
</dbReference>
<dbReference type="PRINTS" id="PR00420">
    <property type="entry name" value="RNGMNOXGNASE"/>
</dbReference>
<dbReference type="InterPro" id="IPR036188">
    <property type="entry name" value="FAD/NAD-bd_sf"/>
</dbReference>
<dbReference type="InterPro" id="IPR023213">
    <property type="entry name" value="CAT-like_dom_sf"/>
</dbReference>
<feature type="domain" description="Carrier" evidence="9">
    <location>
        <begin position="2037"/>
        <end position="2117"/>
    </location>
</feature>
<dbReference type="InterPro" id="IPR002938">
    <property type="entry name" value="FAD-bd"/>
</dbReference>
<evidence type="ECO:0000256" key="5">
    <source>
        <dbReference type="ARBA" id="ARBA00022827"/>
    </source>
</evidence>
<evidence type="ECO:0000256" key="2">
    <source>
        <dbReference type="ARBA" id="ARBA00022553"/>
    </source>
</evidence>
<dbReference type="InterPro" id="IPR009081">
    <property type="entry name" value="PP-bd_ACP"/>
</dbReference>
<keyword evidence="6" id="KW-0560">Oxidoreductase</keyword>
<evidence type="ECO:0000256" key="1">
    <source>
        <dbReference type="ARBA" id="ARBA00022450"/>
    </source>
</evidence>
<evidence type="ECO:0000256" key="6">
    <source>
        <dbReference type="ARBA" id="ARBA00023002"/>
    </source>
</evidence>
<dbReference type="Gene3D" id="3.40.50.12780">
    <property type="entry name" value="N-terminal domain of ligase-like"/>
    <property type="match status" value="2"/>
</dbReference>
<evidence type="ECO:0000256" key="3">
    <source>
        <dbReference type="ARBA" id="ARBA00022598"/>
    </source>
</evidence>
<dbReference type="InterPro" id="IPR000873">
    <property type="entry name" value="AMP-dep_synth/lig_dom"/>
</dbReference>
<dbReference type="FunFam" id="3.30.300.30:FF:000015">
    <property type="entry name" value="Nonribosomal peptide synthase SidD"/>
    <property type="match status" value="2"/>
</dbReference>
<evidence type="ECO:0000256" key="8">
    <source>
        <dbReference type="SAM" id="Phobius"/>
    </source>
</evidence>
<dbReference type="Gene3D" id="3.50.50.60">
    <property type="entry name" value="FAD/NAD(P)-binding domain"/>
    <property type="match status" value="1"/>
</dbReference>
<keyword evidence="2" id="KW-0597">Phosphoprotein</keyword>
<dbReference type="PROSITE" id="PS00012">
    <property type="entry name" value="PHOSPHOPANTETHEINE"/>
    <property type="match status" value="2"/>
</dbReference>
<comment type="caution">
    <text evidence="10">The sequence shown here is derived from an EMBL/GenBank/DDBJ whole genome shotgun (WGS) entry which is preliminary data.</text>
</comment>
<dbReference type="InterPro" id="IPR042099">
    <property type="entry name" value="ANL_N_sf"/>
</dbReference>
<reference evidence="10" key="1">
    <citation type="submission" date="2022-12" db="EMBL/GenBank/DDBJ databases">
        <authorList>
            <person name="Petersen C."/>
        </authorList>
    </citation>
    <scope>NUCLEOTIDE SEQUENCE</scope>
    <source>
        <strain evidence="10">IBT 35673</strain>
    </source>
</reference>
<keyword evidence="8" id="KW-1133">Transmembrane helix</keyword>
<dbReference type="Pfam" id="PF01494">
    <property type="entry name" value="FAD_binding_3"/>
    <property type="match status" value="1"/>
</dbReference>
<dbReference type="InterPro" id="IPR020845">
    <property type="entry name" value="AMP-binding_CS"/>
</dbReference>
<dbReference type="FunFam" id="3.40.50.12780:FF:000014">
    <property type="entry name" value="Nonribosomal peptide synthetase 1"/>
    <property type="match status" value="2"/>
</dbReference>
<evidence type="ECO:0000256" key="4">
    <source>
        <dbReference type="ARBA" id="ARBA00022630"/>
    </source>
</evidence>
<dbReference type="GO" id="GO:0016491">
    <property type="term" value="F:oxidoreductase activity"/>
    <property type="evidence" value="ECO:0007669"/>
    <property type="project" value="UniProtKB-KW"/>
</dbReference>
<dbReference type="GO" id="GO:0031177">
    <property type="term" value="F:phosphopantetheine binding"/>
    <property type="evidence" value="ECO:0007669"/>
    <property type="project" value="TreeGrafter"/>
</dbReference>
<keyword evidence="3" id="KW-0436">Ligase</keyword>
<name>A0A9W9QJH9_PENBR</name>
<dbReference type="InterPro" id="IPR001242">
    <property type="entry name" value="Condensation_dom"/>
</dbReference>
<dbReference type="Pfam" id="PF00550">
    <property type="entry name" value="PP-binding"/>
    <property type="match status" value="2"/>
</dbReference>
<comment type="similarity">
    <text evidence="7">Belongs to the NRP synthetase family.</text>
</comment>
<dbReference type="CDD" id="cd19545">
    <property type="entry name" value="FUM14_C_NRPS-like"/>
    <property type="match status" value="1"/>
</dbReference>
<dbReference type="PANTHER" id="PTHR45527:SF3">
    <property type="entry name" value="SIDEROPHORE SYNTHETASE (EUROFUNG)"/>
    <property type="match status" value="1"/>
</dbReference>
<feature type="transmembrane region" description="Helical" evidence="8">
    <location>
        <begin position="12"/>
        <end position="33"/>
    </location>
</feature>
<dbReference type="NCBIfam" id="TIGR01733">
    <property type="entry name" value="AA-adenyl-dom"/>
    <property type="match status" value="2"/>
</dbReference>
<gene>
    <name evidence="10" type="ORF">N7452_005845</name>
</gene>
<dbReference type="InterPro" id="IPR036736">
    <property type="entry name" value="ACP-like_sf"/>
</dbReference>
<dbReference type="EMBL" id="JAPZBQ010000003">
    <property type="protein sequence ID" value="KAJ5339117.1"/>
    <property type="molecule type" value="Genomic_DNA"/>
</dbReference>
<keyword evidence="4" id="KW-0285">Flavoprotein</keyword>
<accession>A0A9W9QJH9</accession>
<dbReference type="SUPFAM" id="SSF51905">
    <property type="entry name" value="FAD/NAD(P)-binding domain"/>
    <property type="match status" value="1"/>
</dbReference>
<dbReference type="GO" id="GO:0005737">
    <property type="term" value="C:cytoplasm"/>
    <property type="evidence" value="ECO:0007669"/>
    <property type="project" value="TreeGrafter"/>
</dbReference>
<dbReference type="Gene3D" id="3.30.300.30">
    <property type="match status" value="2"/>
</dbReference>
<dbReference type="Gene3D" id="1.10.1200.10">
    <property type="entry name" value="ACP-like"/>
    <property type="match status" value="2"/>
</dbReference>
<dbReference type="SUPFAM" id="SSF56801">
    <property type="entry name" value="Acetyl-CoA synthetase-like"/>
    <property type="match status" value="2"/>
</dbReference>
<dbReference type="PANTHER" id="PTHR45527">
    <property type="entry name" value="NONRIBOSOMAL PEPTIDE SYNTHETASE"/>
    <property type="match status" value="1"/>
</dbReference>
<dbReference type="Proteomes" id="UP001147695">
    <property type="component" value="Unassembled WGS sequence"/>
</dbReference>
<evidence type="ECO:0000259" key="9">
    <source>
        <dbReference type="PROSITE" id="PS50075"/>
    </source>
</evidence>
<dbReference type="InterPro" id="IPR045851">
    <property type="entry name" value="AMP-bd_C_sf"/>
</dbReference>
<dbReference type="PROSITE" id="PS50075">
    <property type="entry name" value="CARRIER"/>
    <property type="match status" value="2"/>
</dbReference>
<dbReference type="GO" id="GO:0016874">
    <property type="term" value="F:ligase activity"/>
    <property type="evidence" value="ECO:0007669"/>
    <property type="project" value="UniProtKB-KW"/>
</dbReference>
<protein>
    <recommendedName>
        <fullName evidence="9">Carrier domain-containing protein</fullName>
    </recommendedName>
</protein>
<dbReference type="SUPFAM" id="SSF52777">
    <property type="entry name" value="CoA-dependent acyltransferases"/>
    <property type="match status" value="4"/>
</dbReference>
<dbReference type="Gene3D" id="3.30.559.30">
    <property type="entry name" value="Nonribosomal peptide synthetase, condensation domain"/>
    <property type="match status" value="2"/>
</dbReference>
<dbReference type="Gene3D" id="3.30.559.10">
    <property type="entry name" value="Chloramphenicol acetyltransferase-like domain"/>
    <property type="match status" value="2"/>
</dbReference>
<sequence length="2570" mass="281815">MTRDNTIPRDPVPFSGITVLIVGLGIAGLTAALECSRRGHKVIGFEKKKDTNQLGDVIGLSGNSMRILSQWNQGSLAELVDEDIICAVEALELHDTAGNIRAAMPYHPESPAQGYLFRRTGLLTKLYELAIRAGIDLRFGVNVMRYWEDADNAGVYIGEDRIVGDCVIAADGFYSAGRTAITNEDPVQQPIGAVMYRAIFDAQEIAHVPEAAWLLKKAPTADILPSFYGKDVMVMMGTAAKGRYVHWACTIRGEVQQASEAWMQPASVEPVLDCVRNWPAASKLNAVLSRTPPGTCFNHTMLATPPLRTWVSNKGRMVVIGDAAHPFLPYAGQGANQAIEDAASVAICLERAGRGDIPLALRVFEKLRHKRVSLIQEGSVEAKDSFLKANWDSDDEAGSPSAYLHQSWVYNHDCVQHVVEEFQTAADAIRHGRKYIPTNVPVDGKYRQEAVIPPLATGNPLSEVPSFWEVCVHEVIRGQCQKSPDTLAILAWDGAFTYGELDQVSDRLASILALLGIGPECFVPICMEKSRWTTVAILAVLKSGGAFSLLDPSHPLPRLQSICSDLQCAFVLASESQATRCLQLGDVLIVEQLCQGWRLGHSSQPIQLAQPTNALYVAFTSGSTGKPKGVVIEHRAYCTGARFHTQAFQIDHKSRVLQFAAYAFDVSIMETLSALMVGSCLCVPSEAQRNDMGLFEDALKASRPTHAFLTPSFARTVSWAAVELRPTLILGGEGMRESDKAMYSALGIHLMNAYGPAECSVNATVNPRVQTDHPVQNIGKPTGAVAWIVDPDDVEKRMEDEMVGELLIEGPIVGRGYLNNHEATRKSFIKPPAWLQQLRRGEHQHRVYRTGDLASMDPSGVLRIVGRQDGQLKIRGQRVEVADIEHHIHGLFPPPPKATGSPLTLFLEPNPSVIEHFETLKHQLHDHLPRYMVPDLWIPLARLPKTVSGKVDRCLLINTAAAISQEDLRTYICSTAQKRPPGSPHEWTLQRIYADILDVAPAYIGMDDTFLRLGGDSLKAIRIVGAVRKAGLALSVQDILSPISLAEQARKATAVAASTEEAYSPLSLEQCDVQRSQVEDIYPCTSLQESMFATSLRRPGMYTGRIACRIPPAVNMDEFKEAWERTIENNAILRTRIIQTSYGFFQVVVRGTYLWREHSEPIQIQDLTDWVGKPLFQHSYHEKDSELILATHHAVWDDWTLHLVQQQLDTAFRGGSLVQRAFHPFIQHTQSSWAVEEFWGSELSGLEAPIFPELPSGNYRPSATQFFQHEMSGLGVAKTTAASHTLPTYIYLAWALLVAHYTDSPDVVYGVTLSGRNAPVSDIESIVGPTITTIPLRIQFQPVTSVATALDQVQSTLTRTIPFQQAGLPRIAKSSPDAARGCQFQTQLIIQLPEQGNKSESVLEIVQGSTHVGMQYTSFTEYAMMLSCRPTADGTKVTIDATFDPEVISSNAVHRMMAQFEHILRQIIQHPTQQTDAVEMVCPKDISQLQRWNSAIPLADTRCLHDLFLARCLDRPQATAVCAWDGELTYAELAELSSALAYRLSRQGVALNSPVGVCLERSKWSVVAILAVLRAGATCILLDLNHPRQRIHSILQQASVQVVINSQTTTTLTRGFTPIEVCLTSELTSTLSKGPYLAQLEVSPDTPAFILFTSGSTGRPKGIVMPHTSLASSIRHHSSAMKVGPDSRVFHFSSYAFDVSVYEIFTTLAAGASICIPSEFERKNALAQAICRFQANWAFLTPSTVQSLQPSEVPCLSTLVLGGEAVIRDNVEIWAPGRSLINGYGPAEATICGVGALPPVGWKVGVFGSIVGGVGWVTLPRDTSRLAAVGAIGELLLEGPFLAAGYFNHPEITAASFIECPEWRRRMPLALTSRLYRTGDLVQYQHDGTIRYIGRRDTRIKLRGQLVDLGEIESITVREFPEAREVAAEVLPLDVGGSTVLTLVAYIKLHSTLPQEAEDNGILDPVGETFRQCASECQMNLRALLPSYMVPSIFLPVRAMPRTVTGKLDRQALRSAIQSLTREKLQHYRAPPQPKIPVSSDAERQLQRMWAELLNTTTEDIGAEDQFLTTGGDSVIAMRMVAMARRAGFGFTVADALSPKSSLASLARNFQELGSVEDVPPPAVQQTSILDSVDFQQHLAQQQQKGTLFFPTDKLASAWEATEAQSFLAHRYPWSHFQFPFVGKIDESRLRNACRALVRAHSVLRAAFVEYGKTLLHLTLEEDFDLPLRVATTTEQPLEAFCQSLCQSDQATVSVFASIPTCFTLVSEPNRARHRLVLRLSHAQYDATSIDILARDLEALYNGQQSIAPSSFDSYFQQRTHHAEQAHHRALWQTYLAGSSLAPLTPGRTSRPQLHPITGSHGVTLPAPLLPRNIPLPTIVKAAACLVLARRLHQPQPDITVGQTVAGRSLPIPFIDGLVGCCTNYIPFRVLPRASMSGRTYLEHAQAQHVSSLQAESVDLRTIVNTATDWSPSASFPYILQHQTANHGLTLTLDGVQSGVLSSVGSLTPGPEVWICSTETPSGVRIDVHCCGQVMDLNGATCLASEICEVISGLVGKPDVGLSEIGGMAV</sequence>
<dbReference type="InterPro" id="IPR006162">
    <property type="entry name" value="Ppantetheine_attach_site"/>
</dbReference>
<dbReference type="InterPro" id="IPR010071">
    <property type="entry name" value="AA_adenyl_dom"/>
</dbReference>
<feature type="domain" description="Carrier" evidence="9">
    <location>
        <begin position="983"/>
        <end position="1056"/>
    </location>
</feature>
<dbReference type="FunFam" id="3.30.559.30:FF:000003">
    <property type="entry name" value="Nonribosomal peptide synthase SidD"/>
    <property type="match status" value="1"/>
</dbReference>
<keyword evidence="8" id="KW-0472">Membrane</keyword>
<dbReference type="GO" id="GO:0071949">
    <property type="term" value="F:FAD binding"/>
    <property type="evidence" value="ECO:0007669"/>
    <property type="project" value="InterPro"/>
</dbReference>
<dbReference type="GO" id="GO:0044550">
    <property type="term" value="P:secondary metabolite biosynthetic process"/>
    <property type="evidence" value="ECO:0007669"/>
    <property type="project" value="TreeGrafter"/>
</dbReference>
<evidence type="ECO:0000313" key="11">
    <source>
        <dbReference type="Proteomes" id="UP001147695"/>
    </source>
</evidence>
<reference evidence="10" key="2">
    <citation type="journal article" date="2023" name="IMA Fungus">
        <title>Comparative genomic study of the Penicillium genus elucidates a diverse pangenome and 15 lateral gene transfer events.</title>
        <authorList>
            <person name="Petersen C."/>
            <person name="Sorensen T."/>
            <person name="Nielsen M.R."/>
            <person name="Sondergaard T.E."/>
            <person name="Sorensen J.L."/>
            <person name="Fitzpatrick D.A."/>
            <person name="Frisvad J.C."/>
            <person name="Nielsen K.L."/>
        </authorList>
    </citation>
    <scope>NUCLEOTIDE SEQUENCE</scope>
    <source>
        <strain evidence="10">IBT 35673</strain>
    </source>
</reference>
<proteinExistence type="inferred from homology"/>
<dbReference type="GO" id="GO:0043041">
    <property type="term" value="P:amino acid activation for nonribosomal peptide biosynthetic process"/>
    <property type="evidence" value="ECO:0007669"/>
    <property type="project" value="TreeGrafter"/>
</dbReference>